<name>A0AAD3DC35_9STRA</name>
<accession>A0AAD3DC35</accession>
<comment type="caution">
    <text evidence="1">The sequence shown here is derived from an EMBL/GenBank/DDBJ whole genome shotgun (WGS) entry which is preliminary data.</text>
</comment>
<keyword evidence="2" id="KW-1185">Reference proteome</keyword>
<dbReference type="AlphaFoldDB" id="A0AAD3DC35"/>
<reference evidence="1 2" key="1">
    <citation type="journal article" date="2021" name="Sci. Rep.">
        <title>The genome of the diatom Chaetoceros tenuissimus carries an ancient integrated fragment of an extant virus.</title>
        <authorList>
            <person name="Hongo Y."/>
            <person name="Kimura K."/>
            <person name="Takaki Y."/>
            <person name="Yoshida Y."/>
            <person name="Baba S."/>
            <person name="Kobayashi G."/>
            <person name="Nagasaki K."/>
            <person name="Hano T."/>
            <person name="Tomaru Y."/>
        </authorList>
    </citation>
    <scope>NUCLEOTIDE SEQUENCE [LARGE SCALE GENOMIC DNA]</scope>
    <source>
        <strain evidence="1 2">NIES-3715</strain>
    </source>
</reference>
<organism evidence="1 2">
    <name type="scientific">Chaetoceros tenuissimus</name>
    <dbReference type="NCBI Taxonomy" id="426638"/>
    <lineage>
        <taxon>Eukaryota</taxon>
        <taxon>Sar</taxon>
        <taxon>Stramenopiles</taxon>
        <taxon>Ochrophyta</taxon>
        <taxon>Bacillariophyta</taxon>
        <taxon>Coscinodiscophyceae</taxon>
        <taxon>Chaetocerotophycidae</taxon>
        <taxon>Chaetocerotales</taxon>
        <taxon>Chaetocerotaceae</taxon>
        <taxon>Chaetoceros</taxon>
    </lineage>
</organism>
<evidence type="ECO:0000313" key="1">
    <source>
        <dbReference type="EMBL" id="GFH61643.1"/>
    </source>
</evidence>
<protein>
    <submittedName>
        <fullName evidence="1">Uncharacterized protein</fullName>
    </submittedName>
</protein>
<dbReference type="EMBL" id="BLLK01000074">
    <property type="protein sequence ID" value="GFH61643.1"/>
    <property type="molecule type" value="Genomic_DNA"/>
</dbReference>
<sequence length="324" mass="36740">MLSLGTSYTRYKNYSNKLEGSKRFMSALDYYGDYYYGRGKGYGEYEDVYWASSQYVLTADSFEYQEKGENPTSMANAVEYVIGGDSGDSSYYSIEVEWTPDSGADLRFYAYFYSDDGSTWYSDEARTRLKTGEDWISFEQPKFYISGNVGECFHMDKLDVTNENGDTLTFVNLDLAPFIQSWSNPIDALNCVNGALLTLDVDDTLDVDEIEDQQSAFFDFLKDTDFMKKEQMFRTETGLLLLGLSSSQKEVTFCWIQERTNTGTYTGDVNYSFTKDQCEDILTSAGKVPSDENGTGSTKTLIPFSLHFIFSIMIQSIATNLFGK</sequence>
<dbReference type="Proteomes" id="UP001054902">
    <property type="component" value="Unassembled WGS sequence"/>
</dbReference>
<evidence type="ECO:0000313" key="2">
    <source>
        <dbReference type="Proteomes" id="UP001054902"/>
    </source>
</evidence>
<gene>
    <name evidence="1" type="ORF">CTEN210_18119</name>
</gene>
<proteinExistence type="predicted"/>